<proteinExistence type="predicted"/>
<feature type="region of interest" description="Disordered" evidence="1">
    <location>
        <begin position="59"/>
        <end position="88"/>
    </location>
</feature>
<evidence type="ECO:0000313" key="3">
    <source>
        <dbReference type="Proteomes" id="UP000002640"/>
    </source>
</evidence>
<reference evidence="2 3" key="1">
    <citation type="journal article" date="2006" name="Science">
        <title>Phytophthora genome sequences uncover evolutionary origins and mechanisms of pathogenesis.</title>
        <authorList>
            <person name="Tyler B.M."/>
            <person name="Tripathy S."/>
            <person name="Zhang X."/>
            <person name="Dehal P."/>
            <person name="Jiang R.H."/>
            <person name="Aerts A."/>
            <person name="Arredondo F.D."/>
            <person name="Baxter L."/>
            <person name="Bensasson D."/>
            <person name="Beynon J.L."/>
            <person name="Chapman J."/>
            <person name="Damasceno C.M."/>
            <person name="Dorrance A.E."/>
            <person name="Dou D."/>
            <person name="Dickerman A.W."/>
            <person name="Dubchak I.L."/>
            <person name="Garbelotto M."/>
            <person name="Gijzen M."/>
            <person name="Gordon S.G."/>
            <person name="Govers F."/>
            <person name="Grunwald N.J."/>
            <person name="Huang W."/>
            <person name="Ivors K.L."/>
            <person name="Jones R.W."/>
            <person name="Kamoun S."/>
            <person name="Krampis K."/>
            <person name="Lamour K.H."/>
            <person name="Lee M.K."/>
            <person name="McDonald W.H."/>
            <person name="Medina M."/>
            <person name="Meijer H.J."/>
            <person name="Nordberg E.K."/>
            <person name="Maclean D.J."/>
            <person name="Ospina-Giraldo M.D."/>
            <person name="Morris P.F."/>
            <person name="Phuntumart V."/>
            <person name="Putnam N.H."/>
            <person name="Rash S."/>
            <person name="Rose J.K."/>
            <person name="Sakihama Y."/>
            <person name="Salamov A.A."/>
            <person name="Savidor A."/>
            <person name="Scheuring C.F."/>
            <person name="Smith B.M."/>
            <person name="Sobral B.W."/>
            <person name="Terry A."/>
            <person name="Torto-Alalibo T.A."/>
            <person name="Win J."/>
            <person name="Xu Z."/>
            <person name="Zhang H."/>
            <person name="Grigoriev I.V."/>
            <person name="Rokhsar D.S."/>
            <person name="Boore J.L."/>
        </authorList>
    </citation>
    <scope>NUCLEOTIDE SEQUENCE [LARGE SCALE GENOMIC DNA]</scope>
    <source>
        <strain evidence="2 3">P6497</strain>
    </source>
</reference>
<feature type="compositionally biased region" description="Acidic residues" evidence="1">
    <location>
        <begin position="65"/>
        <end position="86"/>
    </location>
</feature>
<evidence type="ECO:0000256" key="1">
    <source>
        <dbReference type="SAM" id="MobiDB-lite"/>
    </source>
</evidence>
<dbReference type="InParanoid" id="G4YHV5"/>
<gene>
    <name evidence="2" type="ORF">PHYSODRAFT_389150</name>
</gene>
<name>G4YHV5_PHYSP</name>
<sequence length="241" mass="28030">GEEPDRKRQRLEASEPLVMDVDSPAKWDFLAPWCEELKGQLVSIPGDFIRVLGPRSKREKPFQFDLEDSEEEEEEEEHEQEEDEAHDDVFVLPPDTLKSERRRERETFISPRFDFISLRNLPGEPEITGSLFAEWEKLFLAEAPEYQPSAAYKKAKQCILDMLPTDRKIHPRIQRSLEIPVSLEFSDWSKSTDELAGHLNDLTAFMEEMHRRAQKVDSTAVQDLRGCARTFVYCLTQLSMT</sequence>
<evidence type="ECO:0000313" key="2">
    <source>
        <dbReference type="EMBL" id="EGZ29682.1"/>
    </source>
</evidence>
<feature type="non-terminal residue" evidence="2">
    <location>
        <position position="241"/>
    </location>
</feature>
<keyword evidence="3" id="KW-1185">Reference proteome</keyword>
<dbReference type="EMBL" id="JH159151">
    <property type="protein sequence ID" value="EGZ29682.1"/>
    <property type="molecule type" value="Genomic_DNA"/>
</dbReference>
<protein>
    <submittedName>
        <fullName evidence="2">Uncharacterized protein</fullName>
    </submittedName>
</protein>
<dbReference type="OMA" id="NCADSAG"/>
<organism evidence="2 3">
    <name type="scientific">Phytophthora sojae (strain P6497)</name>
    <name type="common">Soybean stem and root rot agent</name>
    <name type="synonym">Phytophthora megasperma f. sp. glycines</name>
    <dbReference type="NCBI Taxonomy" id="1094619"/>
    <lineage>
        <taxon>Eukaryota</taxon>
        <taxon>Sar</taxon>
        <taxon>Stramenopiles</taxon>
        <taxon>Oomycota</taxon>
        <taxon>Peronosporomycetes</taxon>
        <taxon>Peronosporales</taxon>
        <taxon>Peronosporaceae</taxon>
        <taxon>Phytophthora</taxon>
    </lineage>
</organism>
<dbReference type="AlphaFoldDB" id="G4YHV5"/>
<feature type="non-terminal residue" evidence="2">
    <location>
        <position position="1"/>
    </location>
</feature>
<dbReference type="GeneID" id="20651027"/>
<dbReference type="RefSeq" id="XP_009516957.1">
    <property type="nucleotide sequence ID" value="XM_009518662.1"/>
</dbReference>
<accession>G4YHV5</accession>
<dbReference type="KEGG" id="psoj:PHYSODRAFT_389150"/>
<dbReference type="Proteomes" id="UP000002640">
    <property type="component" value="Unassembled WGS sequence"/>
</dbReference>